<evidence type="ECO:0000259" key="3">
    <source>
        <dbReference type="PROSITE" id="PS50157"/>
    </source>
</evidence>
<feature type="domain" description="C2H2-type" evidence="3">
    <location>
        <begin position="99"/>
        <end position="127"/>
    </location>
</feature>
<feature type="region of interest" description="Disordered" evidence="2">
    <location>
        <begin position="1"/>
        <end position="20"/>
    </location>
</feature>
<dbReference type="EMBL" id="WHVB01000185">
    <property type="protein sequence ID" value="KAF8460348.1"/>
    <property type="molecule type" value="Genomic_DNA"/>
</dbReference>
<dbReference type="PROSITE" id="PS50157">
    <property type="entry name" value="ZINC_FINGER_C2H2_2"/>
    <property type="match status" value="1"/>
</dbReference>
<accession>A0A9P5JSU4</accession>
<keyword evidence="1" id="KW-0479">Metal-binding</keyword>
<dbReference type="InterPro" id="IPR013087">
    <property type="entry name" value="Znf_C2H2_type"/>
</dbReference>
<dbReference type="PROSITE" id="PS00028">
    <property type="entry name" value="ZINC_FINGER_C2H2_1"/>
    <property type="match status" value="1"/>
</dbReference>
<reference evidence="4" key="2">
    <citation type="journal article" date="2020" name="Nat. Commun.">
        <title>Large-scale genome sequencing of mycorrhizal fungi provides insights into the early evolution of symbiotic traits.</title>
        <authorList>
            <person name="Miyauchi S."/>
            <person name="Kiss E."/>
            <person name="Kuo A."/>
            <person name="Drula E."/>
            <person name="Kohler A."/>
            <person name="Sanchez-Garcia M."/>
            <person name="Morin E."/>
            <person name="Andreopoulos B."/>
            <person name="Barry K.W."/>
            <person name="Bonito G."/>
            <person name="Buee M."/>
            <person name="Carver A."/>
            <person name="Chen C."/>
            <person name="Cichocki N."/>
            <person name="Clum A."/>
            <person name="Culley D."/>
            <person name="Crous P.W."/>
            <person name="Fauchery L."/>
            <person name="Girlanda M."/>
            <person name="Hayes R.D."/>
            <person name="Keri Z."/>
            <person name="LaButti K."/>
            <person name="Lipzen A."/>
            <person name="Lombard V."/>
            <person name="Magnuson J."/>
            <person name="Maillard F."/>
            <person name="Murat C."/>
            <person name="Nolan M."/>
            <person name="Ohm R.A."/>
            <person name="Pangilinan J."/>
            <person name="Pereira M.F."/>
            <person name="Perotto S."/>
            <person name="Peter M."/>
            <person name="Pfister S."/>
            <person name="Riley R."/>
            <person name="Sitrit Y."/>
            <person name="Stielow J.B."/>
            <person name="Szollosi G."/>
            <person name="Zifcakova L."/>
            <person name="Stursova M."/>
            <person name="Spatafora J.W."/>
            <person name="Tedersoo L."/>
            <person name="Vaario L.M."/>
            <person name="Yamada A."/>
            <person name="Yan M."/>
            <person name="Wang P."/>
            <person name="Xu J."/>
            <person name="Bruns T."/>
            <person name="Baldrian P."/>
            <person name="Vilgalys R."/>
            <person name="Dunand C."/>
            <person name="Henrissat B."/>
            <person name="Grigoriev I.V."/>
            <person name="Hibbett D."/>
            <person name="Nagy L.G."/>
            <person name="Martin F.M."/>
        </authorList>
    </citation>
    <scope>NUCLEOTIDE SEQUENCE</scope>
    <source>
        <strain evidence="4">Prilba</strain>
    </source>
</reference>
<dbReference type="InterPro" id="IPR036236">
    <property type="entry name" value="Znf_C2H2_sf"/>
</dbReference>
<evidence type="ECO:0000313" key="4">
    <source>
        <dbReference type="EMBL" id="KAF8460348.1"/>
    </source>
</evidence>
<organism evidence="4 5">
    <name type="scientific">Russula ochroleuca</name>
    <dbReference type="NCBI Taxonomy" id="152965"/>
    <lineage>
        <taxon>Eukaryota</taxon>
        <taxon>Fungi</taxon>
        <taxon>Dikarya</taxon>
        <taxon>Basidiomycota</taxon>
        <taxon>Agaricomycotina</taxon>
        <taxon>Agaricomycetes</taxon>
        <taxon>Russulales</taxon>
        <taxon>Russulaceae</taxon>
        <taxon>Russula</taxon>
    </lineage>
</organism>
<name>A0A9P5JSU4_9AGAM</name>
<keyword evidence="1" id="KW-0862">Zinc</keyword>
<sequence>MPSGGLDWSPGPRTNHELFSDLTDGSTLEVTEAHGDESSGRPQFHHTPANVEALPVYNQSEPQFNFPPHETQPRGTGEHVITKSVRGRGGHTSTLPGLRICTECNKEFGRIQELKRHQKDRHEPPRECLFCDFIWKRPVQIKAHLVADHKYIFPPEMLVQIDALYGQRIVAFVDRFITDPNCHNLDV</sequence>
<evidence type="ECO:0000256" key="2">
    <source>
        <dbReference type="SAM" id="MobiDB-lite"/>
    </source>
</evidence>
<protein>
    <recommendedName>
        <fullName evidence="3">C2H2-type domain-containing protein</fullName>
    </recommendedName>
</protein>
<evidence type="ECO:0000313" key="5">
    <source>
        <dbReference type="Proteomes" id="UP000759537"/>
    </source>
</evidence>
<evidence type="ECO:0000256" key="1">
    <source>
        <dbReference type="PROSITE-ProRule" id="PRU00042"/>
    </source>
</evidence>
<keyword evidence="1" id="KW-0863">Zinc-finger</keyword>
<dbReference type="SUPFAM" id="SSF57667">
    <property type="entry name" value="beta-beta-alpha zinc fingers"/>
    <property type="match status" value="1"/>
</dbReference>
<dbReference type="SMART" id="SM00355">
    <property type="entry name" value="ZnF_C2H2"/>
    <property type="match status" value="2"/>
</dbReference>
<dbReference type="Proteomes" id="UP000759537">
    <property type="component" value="Unassembled WGS sequence"/>
</dbReference>
<dbReference type="Gene3D" id="3.30.160.60">
    <property type="entry name" value="Classic Zinc Finger"/>
    <property type="match status" value="1"/>
</dbReference>
<comment type="caution">
    <text evidence="4">The sequence shown here is derived from an EMBL/GenBank/DDBJ whole genome shotgun (WGS) entry which is preliminary data.</text>
</comment>
<dbReference type="AlphaFoldDB" id="A0A9P5JSU4"/>
<keyword evidence="5" id="KW-1185">Reference proteome</keyword>
<reference evidence="4" key="1">
    <citation type="submission" date="2019-10" db="EMBL/GenBank/DDBJ databases">
        <authorList>
            <consortium name="DOE Joint Genome Institute"/>
            <person name="Kuo A."/>
            <person name="Miyauchi S."/>
            <person name="Kiss E."/>
            <person name="Drula E."/>
            <person name="Kohler A."/>
            <person name="Sanchez-Garcia M."/>
            <person name="Andreopoulos B."/>
            <person name="Barry K.W."/>
            <person name="Bonito G."/>
            <person name="Buee M."/>
            <person name="Carver A."/>
            <person name="Chen C."/>
            <person name="Cichocki N."/>
            <person name="Clum A."/>
            <person name="Culley D."/>
            <person name="Crous P.W."/>
            <person name="Fauchery L."/>
            <person name="Girlanda M."/>
            <person name="Hayes R."/>
            <person name="Keri Z."/>
            <person name="LaButti K."/>
            <person name="Lipzen A."/>
            <person name="Lombard V."/>
            <person name="Magnuson J."/>
            <person name="Maillard F."/>
            <person name="Morin E."/>
            <person name="Murat C."/>
            <person name="Nolan M."/>
            <person name="Ohm R."/>
            <person name="Pangilinan J."/>
            <person name="Pereira M."/>
            <person name="Perotto S."/>
            <person name="Peter M."/>
            <person name="Riley R."/>
            <person name="Sitrit Y."/>
            <person name="Stielow B."/>
            <person name="Szollosi G."/>
            <person name="Zifcakova L."/>
            <person name="Stursova M."/>
            <person name="Spatafora J.W."/>
            <person name="Tedersoo L."/>
            <person name="Vaario L.-M."/>
            <person name="Yamada A."/>
            <person name="Yan M."/>
            <person name="Wang P."/>
            <person name="Xu J."/>
            <person name="Bruns T."/>
            <person name="Baldrian P."/>
            <person name="Vilgalys R."/>
            <person name="Henrissat B."/>
            <person name="Grigoriev I.V."/>
            <person name="Hibbett D."/>
            <person name="Nagy L.G."/>
            <person name="Martin F.M."/>
        </authorList>
    </citation>
    <scope>NUCLEOTIDE SEQUENCE</scope>
    <source>
        <strain evidence="4">Prilba</strain>
    </source>
</reference>
<proteinExistence type="predicted"/>
<gene>
    <name evidence="4" type="ORF">DFH94DRAFT_142482</name>
</gene>
<dbReference type="OrthoDB" id="3164156at2759"/>
<dbReference type="GO" id="GO:0008270">
    <property type="term" value="F:zinc ion binding"/>
    <property type="evidence" value="ECO:0007669"/>
    <property type="project" value="UniProtKB-KW"/>
</dbReference>